<evidence type="ECO:0000313" key="4">
    <source>
        <dbReference type="Proteomes" id="UP000224607"/>
    </source>
</evidence>
<dbReference type="EMBL" id="NITY01000001">
    <property type="protein sequence ID" value="PHM46003.1"/>
    <property type="molecule type" value="Genomic_DNA"/>
</dbReference>
<evidence type="ECO:0000313" key="3">
    <source>
        <dbReference type="Proteomes" id="UP000198919"/>
    </source>
</evidence>
<evidence type="ECO:0000313" key="2">
    <source>
        <dbReference type="EMBL" id="SFJ80893.1"/>
    </source>
</evidence>
<dbReference type="Proteomes" id="UP000198919">
    <property type="component" value="Unassembled WGS sequence"/>
</dbReference>
<proteinExistence type="predicted"/>
<accession>A0A1I3UDU5</accession>
<dbReference type="EMBL" id="FORG01000016">
    <property type="protein sequence ID" value="SFJ80893.1"/>
    <property type="molecule type" value="Genomic_DNA"/>
</dbReference>
<evidence type="ECO:0000313" key="1">
    <source>
        <dbReference type="EMBL" id="PHM46003.1"/>
    </source>
</evidence>
<organism evidence="2 3">
    <name type="scientific">Xenorhabdus mauleonii</name>
    <dbReference type="NCBI Taxonomy" id="351675"/>
    <lineage>
        <taxon>Bacteria</taxon>
        <taxon>Pseudomonadati</taxon>
        <taxon>Pseudomonadota</taxon>
        <taxon>Gammaproteobacteria</taxon>
        <taxon>Enterobacterales</taxon>
        <taxon>Morganellaceae</taxon>
        <taxon>Xenorhabdus</taxon>
    </lineage>
</organism>
<reference evidence="1 4" key="3">
    <citation type="journal article" date="2017" name="Nat. Microbiol.">
        <title>Natural product diversity associated with the nematode symbionts Photorhabdus and Xenorhabdus.</title>
        <authorList>
            <person name="Tobias N.J."/>
            <person name="Wolff H."/>
            <person name="Djahanschiri B."/>
            <person name="Grundmann F."/>
            <person name="Kronenwerth M."/>
            <person name="Shi Y.M."/>
            <person name="Simonyi S."/>
            <person name="Grun P."/>
            <person name="Shapiro-Ilan D."/>
            <person name="Pidot S.J."/>
            <person name="Stinear T.P."/>
            <person name="Ebersberger I."/>
            <person name="Bode H.B."/>
        </authorList>
    </citation>
    <scope>NUCLEOTIDE SEQUENCE [LARGE SCALE GENOMIC DNA]</scope>
    <source>
        <strain evidence="1 4">DSM 17908</strain>
    </source>
</reference>
<name>A0A1I3UDU5_9GAMM</name>
<reference evidence="3" key="1">
    <citation type="submission" date="2016-10" db="EMBL/GenBank/DDBJ databases">
        <authorList>
            <person name="Varghese N."/>
            <person name="Submissions S."/>
        </authorList>
    </citation>
    <scope>NUCLEOTIDE SEQUENCE [LARGE SCALE GENOMIC DNA]</scope>
    <source>
        <strain evidence="3">DSM 17908</strain>
    </source>
</reference>
<sequence length="50" mass="5778">MTKQERYELTTALKQIKEASDYLHSGRVNDGRITVDIVEAILEAMLNRKK</sequence>
<dbReference type="AlphaFoldDB" id="A0A1I3UDU5"/>
<dbReference type="STRING" id="351675.SAMN05421680_116111"/>
<dbReference type="Proteomes" id="UP000224607">
    <property type="component" value="Unassembled WGS sequence"/>
</dbReference>
<gene>
    <name evidence="2" type="ORF">SAMN05421680_116111</name>
    <name evidence="1" type="ORF">Xmau_00396</name>
</gene>
<protein>
    <submittedName>
        <fullName evidence="2">Uncharacterized protein</fullName>
    </submittedName>
</protein>
<reference evidence="2" key="2">
    <citation type="submission" date="2016-10" db="EMBL/GenBank/DDBJ databases">
        <authorList>
            <person name="de Groot N.N."/>
        </authorList>
    </citation>
    <scope>NUCLEOTIDE SEQUENCE [LARGE SCALE GENOMIC DNA]</scope>
    <source>
        <strain evidence="2">DSM 17908</strain>
    </source>
</reference>
<keyword evidence="4" id="KW-1185">Reference proteome</keyword>
<dbReference type="RefSeq" id="WP_169924645.1">
    <property type="nucleotide sequence ID" value="NZ_CAWNQB010000001.1"/>
</dbReference>